<name>A0A6J7FHH2_9ZZZZ</name>
<keyword evidence="1" id="KW-1133">Transmembrane helix</keyword>
<feature type="transmembrane region" description="Helical" evidence="1">
    <location>
        <begin position="123"/>
        <end position="143"/>
    </location>
</feature>
<sequence>MAAVIPLQTARAVQDAAVESTAWRRIRLAASSVWPDAYVAMLIGIAGIVGLITRDGVERLTIAKIISSHATDLYVAIIVAACAVIVVSITLRKPIPASRGAIVLSLMLGLNGLALYIEFKGAAVLTMAVYYAVALLVMNRSFVLRHRALVPWWLAEIAAPPRRRR</sequence>
<feature type="transmembrane region" description="Helical" evidence="1">
    <location>
        <begin position="100"/>
        <end position="117"/>
    </location>
</feature>
<protein>
    <submittedName>
        <fullName evidence="2">Unannotated protein</fullName>
    </submittedName>
</protein>
<organism evidence="2">
    <name type="scientific">freshwater metagenome</name>
    <dbReference type="NCBI Taxonomy" id="449393"/>
    <lineage>
        <taxon>unclassified sequences</taxon>
        <taxon>metagenomes</taxon>
        <taxon>ecological metagenomes</taxon>
    </lineage>
</organism>
<accession>A0A6J7FHH2</accession>
<dbReference type="AlphaFoldDB" id="A0A6J7FHH2"/>
<dbReference type="EMBL" id="CAFBMK010000007">
    <property type="protein sequence ID" value="CAB4894807.1"/>
    <property type="molecule type" value="Genomic_DNA"/>
</dbReference>
<gene>
    <name evidence="2" type="ORF">UFOPK3564_00235</name>
</gene>
<evidence type="ECO:0000256" key="1">
    <source>
        <dbReference type="SAM" id="Phobius"/>
    </source>
</evidence>
<proteinExistence type="predicted"/>
<evidence type="ECO:0000313" key="2">
    <source>
        <dbReference type="EMBL" id="CAB4894807.1"/>
    </source>
</evidence>
<keyword evidence="1" id="KW-0812">Transmembrane</keyword>
<keyword evidence="1" id="KW-0472">Membrane</keyword>
<reference evidence="2" key="1">
    <citation type="submission" date="2020-05" db="EMBL/GenBank/DDBJ databases">
        <authorList>
            <person name="Chiriac C."/>
            <person name="Salcher M."/>
            <person name="Ghai R."/>
            <person name="Kavagutti S V."/>
        </authorList>
    </citation>
    <scope>NUCLEOTIDE SEQUENCE</scope>
</reference>
<feature type="transmembrane region" description="Helical" evidence="1">
    <location>
        <begin position="33"/>
        <end position="53"/>
    </location>
</feature>
<feature type="transmembrane region" description="Helical" evidence="1">
    <location>
        <begin position="73"/>
        <end position="91"/>
    </location>
</feature>